<gene>
    <name evidence="2" type="ORF">L0P79_06860</name>
</gene>
<evidence type="ECO:0000313" key="3">
    <source>
        <dbReference type="Proteomes" id="UP001200313"/>
    </source>
</evidence>
<name>A0ABS9M7S9_9FIRM</name>
<proteinExistence type="predicted"/>
<dbReference type="Proteomes" id="UP001200313">
    <property type="component" value="Unassembled WGS sequence"/>
</dbReference>
<reference evidence="2 3" key="1">
    <citation type="submission" date="2022-01" db="EMBL/GenBank/DDBJ databases">
        <title>Collection of gut derived symbiotic bacterial strains cultured from healthy donors.</title>
        <authorList>
            <person name="Lin H."/>
            <person name="Kohout C."/>
            <person name="Waligurski E."/>
            <person name="Pamer E.G."/>
        </authorList>
    </citation>
    <scope>NUCLEOTIDE SEQUENCE [LARGE SCALE GENOMIC DNA]</scope>
    <source>
        <strain evidence="2 3">DFI.3.7</strain>
    </source>
</reference>
<keyword evidence="3" id="KW-1185">Reference proteome</keyword>
<organism evidence="2 3">
    <name type="scientific">Intestinimonas massiliensis</name>
    <name type="common">ex Afouda et al. 2020</name>
    <dbReference type="NCBI Taxonomy" id="1673721"/>
    <lineage>
        <taxon>Bacteria</taxon>
        <taxon>Bacillati</taxon>
        <taxon>Bacillota</taxon>
        <taxon>Clostridia</taxon>
        <taxon>Eubacteriales</taxon>
        <taxon>Intestinimonas</taxon>
    </lineage>
</organism>
<dbReference type="RefSeq" id="WP_050617282.1">
    <property type="nucleotide sequence ID" value="NZ_JAKNJB010000009.1"/>
</dbReference>
<evidence type="ECO:0008006" key="4">
    <source>
        <dbReference type="Google" id="ProtNLM"/>
    </source>
</evidence>
<accession>A0ABS9M7S9</accession>
<evidence type="ECO:0000313" key="2">
    <source>
        <dbReference type="EMBL" id="MCG4526796.1"/>
    </source>
</evidence>
<comment type="caution">
    <text evidence="2">The sequence shown here is derived from an EMBL/GenBank/DDBJ whole genome shotgun (WGS) entry which is preliminary data.</text>
</comment>
<evidence type="ECO:0000256" key="1">
    <source>
        <dbReference type="SAM" id="Phobius"/>
    </source>
</evidence>
<dbReference type="EMBL" id="JAKNJB010000009">
    <property type="protein sequence ID" value="MCG4526796.1"/>
    <property type="molecule type" value="Genomic_DNA"/>
</dbReference>
<keyword evidence="1" id="KW-0472">Membrane</keyword>
<keyword evidence="1" id="KW-1133">Transmembrane helix</keyword>
<protein>
    <recommendedName>
        <fullName evidence="4">DUF4149 domain-containing protein</fullName>
    </recommendedName>
</protein>
<keyword evidence="1" id="KW-0812">Transmembrane</keyword>
<feature type="transmembrane region" description="Helical" evidence="1">
    <location>
        <begin position="49"/>
        <end position="76"/>
    </location>
</feature>
<sequence>MFQKKWSRQVLFILALTFCLGTALLLTSPQLGEFYLSSRLREGMNSKLIHPYFEAAASGIRIFGAILCCGSALFAYRYLFERRDSVQN</sequence>